<keyword evidence="31" id="KW-1185">Reference proteome</keyword>
<dbReference type="AlphaFoldDB" id="A0AAV1GWT7"/>
<accession>A0AAV1GWT7</accession>
<evidence type="ECO:0000256" key="1">
    <source>
        <dbReference type="ARBA" id="ARBA00001936"/>
    </source>
</evidence>
<evidence type="ECO:0000256" key="11">
    <source>
        <dbReference type="ARBA" id="ARBA00022676"/>
    </source>
</evidence>
<comment type="cofactor">
    <cofactor evidence="1">
        <name>Mn(2+)</name>
        <dbReference type="ChEBI" id="CHEBI:29035"/>
    </cofactor>
</comment>
<evidence type="ECO:0000256" key="22">
    <source>
        <dbReference type="ARBA" id="ARBA00023211"/>
    </source>
</evidence>
<organism evidence="30 31">
    <name type="scientific">Xyrichtys novacula</name>
    <name type="common">Pearly razorfish</name>
    <name type="synonym">Hemipteronotus novacula</name>
    <dbReference type="NCBI Taxonomy" id="13765"/>
    <lineage>
        <taxon>Eukaryota</taxon>
        <taxon>Metazoa</taxon>
        <taxon>Chordata</taxon>
        <taxon>Craniata</taxon>
        <taxon>Vertebrata</taxon>
        <taxon>Euteleostomi</taxon>
        <taxon>Actinopterygii</taxon>
        <taxon>Neopterygii</taxon>
        <taxon>Teleostei</taxon>
        <taxon>Neoteleostei</taxon>
        <taxon>Acanthomorphata</taxon>
        <taxon>Eupercaria</taxon>
        <taxon>Labriformes</taxon>
        <taxon>Labridae</taxon>
        <taxon>Xyrichtys</taxon>
    </lineage>
</organism>
<keyword evidence="21" id="KW-0325">Glycoprotein</keyword>
<evidence type="ECO:0000256" key="24">
    <source>
        <dbReference type="ARBA" id="ARBA00041721"/>
    </source>
</evidence>
<feature type="compositionally biased region" description="Basic and acidic residues" evidence="27">
    <location>
        <begin position="82"/>
        <end position="94"/>
    </location>
</feature>
<comment type="subcellular location">
    <subcellularLocation>
        <location evidence="3">Golgi apparatus membrane</location>
        <topology evidence="3">Single-pass type II membrane protein</topology>
    </subcellularLocation>
    <subcellularLocation>
        <location evidence="4">Secreted</location>
    </subcellularLocation>
</comment>
<evidence type="ECO:0000256" key="13">
    <source>
        <dbReference type="ARBA" id="ARBA00022692"/>
    </source>
</evidence>
<evidence type="ECO:0000256" key="15">
    <source>
        <dbReference type="ARBA" id="ARBA00022842"/>
    </source>
</evidence>
<feature type="region of interest" description="Disordered" evidence="27">
    <location>
        <begin position="65"/>
        <end position="142"/>
    </location>
</feature>
<evidence type="ECO:0000256" key="6">
    <source>
        <dbReference type="ARBA" id="ARBA00005093"/>
    </source>
</evidence>
<keyword evidence="10" id="KW-0964">Secreted</keyword>
<dbReference type="InterPro" id="IPR003406">
    <property type="entry name" value="Glyco_trans_14"/>
</dbReference>
<dbReference type="EC" id="2.4.2.26" evidence="9"/>
<keyword evidence="16" id="KW-0735">Signal-anchor</keyword>
<evidence type="ECO:0000256" key="25">
    <source>
        <dbReference type="ARBA" id="ARBA00045793"/>
    </source>
</evidence>
<gene>
    <name evidence="30" type="ORF">XNOV1_A036231</name>
</gene>
<keyword evidence="15" id="KW-0460">Magnesium</keyword>
<dbReference type="GO" id="GO:0030158">
    <property type="term" value="F:protein xylosyltransferase activity"/>
    <property type="evidence" value="ECO:0007669"/>
    <property type="project" value="UniProtKB-EC"/>
</dbReference>
<evidence type="ECO:0000256" key="9">
    <source>
        <dbReference type="ARBA" id="ARBA00011972"/>
    </source>
</evidence>
<reference evidence="30" key="1">
    <citation type="submission" date="2023-08" db="EMBL/GenBank/DDBJ databases">
        <authorList>
            <person name="Alioto T."/>
            <person name="Alioto T."/>
            <person name="Gomez Garrido J."/>
        </authorList>
    </citation>
    <scope>NUCLEOTIDE SEQUENCE</scope>
</reference>
<evidence type="ECO:0000256" key="2">
    <source>
        <dbReference type="ARBA" id="ARBA00001946"/>
    </source>
</evidence>
<evidence type="ECO:0000256" key="5">
    <source>
        <dbReference type="ARBA" id="ARBA00004840"/>
    </source>
</evidence>
<evidence type="ECO:0000256" key="3">
    <source>
        <dbReference type="ARBA" id="ARBA00004323"/>
    </source>
</evidence>
<evidence type="ECO:0000256" key="16">
    <source>
        <dbReference type="ARBA" id="ARBA00022968"/>
    </source>
</evidence>
<comment type="pathway">
    <text evidence="6">Glycan metabolism; heparan sulfate biosynthesis.</text>
</comment>
<evidence type="ECO:0000256" key="7">
    <source>
        <dbReference type="ARBA" id="ARBA00010195"/>
    </source>
</evidence>
<keyword evidence="13 28" id="KW-0812">Transmembrane</keyword>
<keyword evidence="14" id="KW-0479">Metal-binding</keyword>
<dbReference type="GO" id="GO:0050650">
    <property type="term" value="P:chondroitin sulfate proteoglycan biosynthetic process"/>
    <property type="evidence" value="ECO:0007669"/>
    <property type="project" value="TreeGrafter"/>
</dbReference>
<dbReference type="GO" id="GO:0005576">
    <property type="term" value="C:extracellular region"/>
    <property type="evidence" value="ECO:0007669"/>
    <property type="project" value="UniProtKB-SubCell"/>
</dbReference>
<proteinExistence type="inferred from homology"/>
<sequence length="726" mass="82103">MPRARAAQNAPCTRCSPSTVVGKMVASARVQKLLRRYKLAIAAAVTILLVQGLVVWSLRSLEEGEAERKTRRSKLPDNNSQDSKRDASLWERKSLSGRTKGRWSPKSERTGGTAASALRRGTSRRGDKPGIRLKSPQQRGMTGAGVDAVVLHDLSSSRNFSETRGGGNDGAAKIPAVAAVLGEPGSVDGAHQAPSSDFVPKCDIIGKDALSALHRAGSQQCRQDIANIVCKHQSGKLMPETLPQFCPQLGVSNPVQAVGELDNSLSSVENPVRVAFVLMVHGRAVRQLKRLIKAIYHQDHYYYIHVDKRSGYMHREVLQIAEQYPNIRATSWRMVTIWGGASLLKAYLHSMQDLLSMLDWKWDFFINLSATDFPTRTNDELVSFLSQQRDKNFLKSHGRENARFIKKQGLDRLFHECDNHMWRLGERSIPYGLEVSGGSDWFALTRRFVEYVINSQDALVSGLKQFYSYALLPAESFFHTVLGNSHMCDTLVDNNLRVTNWNRKLGCKCQYKHIVDWCGCSPNDFKPQDLIRIQQLSRPTFFARKFESSVNQEAIDILDTHLYGQYAPGTVAVKAYWESLFEQPDGVSALSDLALTAYTSFFRLGLKHLETSQSNMEACRFEPVGFPLSVHLYFYDDRFQGYLVRQEVQAVGSKVRETLEMWAVPQATLVLETNLKEFERLKNLEVSELPVLLKIRARRYHLRRRRLCSRQTLISREKRRGGRFSS</sequence>
<evidence type="ECO:0000256" key="28">
    <source>
        <dbReference type="SAM" id="Phobius"/>
    </source>
</evidence>
<comment type="subunit">
    <text evidence="8">Monomer.</text>
</comment>
<evidence type="ECO:0000256" key="10">
    <source>
        <dbReference type="ARBA" id="ARBA00022525"/>
    </source>
</evidence>
<keyword evidence="19 28" id="KW-0472">Membrane</keyword>
<evidence type="ECO:0000256" key="4">
    <source>
        <dbReference type="ARBA" id="ARBA00004613"/>
    </source>
</evidence>
<dbReference type="Proteomes" id="UP001178508">
    <property type="component" value="Chromosome 16"/>
</dbReference>
<evidence type="ECO:0000256" key="27">
    <source>
        <dbReference type="SAM" id="MobiDB-lite"/>
    </source>
</evidence>
<keyword evidence="11" id="KW-0328">Glycosyltransferase</keyword>
<protein>
    <recommendedName>
        <fullName evidence="23">Xylosyltransferase 2</fullName>
        <ecNumber evidence="9">2.4.2.26</ecNumber>
    </recommendedName>
    <alternativeName>
        <fullName evidence="24">Xylosyltransferase II</fullName>
    </alternativeName>
</protein>
<feature type="transmembrane region" description="Helical" evidence="28">
    <location>
        <begin position="39"/>
        <end position="58"/>
    </location>
</feature>
<dbReference type="InterPro" id="IPR043538">
    <property type="entry name" value="XYLT"/>
</dbReference>
<dbReference type="Pfam" id="PF02485">
    <property type="entry name" value="Branch"/>
    <property type="match status" value="1"/>
</dbReference>
<comment type="similarity">
    <text evidence="7">Belongs to the glycosyltransferase 14 family. XylT subfamily.</text>
</comment>
<dbReference type="GO" id="GO:0000139">
    <property type="term" value="C:Golgi membrane"/>
    <property type="evidence" value="ECO:0007669"/>
    <property type="project" value="UniProtKB-SubCell"/>
</dbReference>
<dbReference type="InterPro" id="IPR024448">
    <property type="entry name" value="XylT_C"/>
</dbReference>
<dbReference type="EMBL" id="OY660879">
    <property type="protein sequence ID" value="CAJ1076913.1"/>
    <property type="molecule type" value="Genomic_DNA"/>
</dbReference>
<evidence type="ECO:0000256" key="18">
    <source>
        <dbReference type="ARBA" id="ARBA00023034"/>
    </source>
</evidence>
<evidence type="ECO:0000256" key="8">
    <source>
        <dbReference type="ARBA" id="ARBA00011245"/>
    </source>
</evidence>
<comment type="cofactor">
    <cofactor evidence="2">
        <name>Mg(2+)</name>
        <dbReference type="ChEBI" id="CHEBI:18420"/>
    </cofactor>
</comment>
<evidence type="ECO:0000256" key="21">
    <source>
        <dbReference type="ARBA" id="ARBA00023180"/>
    </source>
</evidence>
<evidence type="ECO:0000256" key="14">
    <source>
        <dbReference type="ARBA" id="ARBA00022723"/>
    </source>
</evidence>
<evidence type="ECO:0000256" key="26">
    <source>
        <dbReference type="ARBA" id="ARBA00047847"/>
    </source>
</evidence>
<dbReference type="PANTHER" id="PTHR46025:SF1">
    <property type="entry name" value="XYLOSYLTRANSFERASE 2"/>
    <property type="match status" value="1"/>
</dbReference>
<evidence type="ECO:0000256" key="20">
    <source>
        <dbReference type="ARBA" id="ARBA00023157"/>
    </source>
</evidence>
<keyword evidence="17 28" id="KW-1133">Transmembrane helix</keyword>
<evidence type="ECO:0000256" key="23">
    <source>
        <dbReference type="ARBA" id="ARBA00039683"/>
    </source>
</evidence>
<evidence type="ECO:0000313" key="30">
    <source>
        <dbReference type="EMBL" id="CAJ1076913.1"/>
    </source>
</evidence>
<evidence type="ECO:0000259" key="29">
    <source>
        <dbReference type="Pfam" id="PF12529"/>
    </source>
</evidence>
<comment type="pathway">
    <text evidence="5">Glycan metabolism; chondroitin sulfate biosynthesis.</text>
</comment>
<keyword evidence="20" id="KW-1015">Disulfide bond</keyword>
<dbReference type="GO" id="GO:0046872">
    <property type="term" value="F:metal ion binding"/>
    <property type="evidence" value="ECO:0007669"/>
    <property type="project" value="UniProtKB-KW"/>
</dbReference>
<comment type="catalytic activity">
    <reaction evidence="26">
        <text>UDP-alpha-D-xylose + L-seryl-[protein] = 3-O-(beta-D-xylosyl)-L-seryl-[protein] + UDP + H(+)</text>
        <dbReference type="Rhea" id="RHEA:50192"/>
        <dbReference type="Rhea" id="RHEA-COMP:9863"/>
        <dbReference type="Rhea" id="RHEA-COMP:12567"/>
        <dbReference type="ChEBI" id="CHEBI:15378"/>
        <dbReference type="ChEBI" id="CHEBI:29999"/>
        <dbReference type="ChEBI" id="CHEBI:57632"/>
        <dbReference type="ChEBI" id="CHEBI:58223"/>
        <dbReference type="ChEBI" id="CHEBI:132085"/>
        <dbReference type="EC" id="2.4.2.26"/>
    </reaction>
</comment>
<dbReference type="GO" id="GO:0015012">
    <property type="term" value="P:heparan sulfate proteoglycan biosynthetic process"/>
    <property type="evidence" value="ECO:0007669"/>
    <property type="project" value="TreeGrafter"/>
</dbReference>
<dbReference type="PANTHER" id="PTHR46025">
    <property type="entry name" value="XYLOSYLTRANSFERASE OXT"/>
    <property type="match status" value="1"/>
</dbReference>
<evidence type="ECO:0000256" key="19">
    <source>
        <dbReference type="ARBA" id="ARBA00023136"/>
    </source>
</evidence>
<feature type="domain" description="Xylosyltransferase C-terminal" evidence="29">
    <location>
        <begin position="559"/>
        <end position="687"/>
    </location>
</feature>
<name>A0AAV1GWT7_XYRNO</name>
<keyword evidence="12" id="KW-0808">Transferase</keyword>
<evidence type="ECO:0000256" key="17">
    <source>
        <dbReference type="ARBA" id="ARBA00022989"/>
    </source>
</evidence>
<evidence type="ECO:0000256" key="12">
    <source>
        <dbReference type="ARBA" id="ARBA00022679"/>
    </source>
</evidence>
<evidence type="ECO:0000313" key="31">
    <source>
        <dbReference type="Proteomes" id="UP001178508"/>
    </source>
</evidence>
<keyword evidence="18" id="KW-0333">Golgi apparatus</keyword>
<keyword evidence="22" id="KW-0464">Manganese</keyword>
<comment type="function">
    <text evidence="25">Catalyzes the first step in the biosynthesis of chondroitin sulfate, heparan sulfate and dermatan sulfate proteoglycans, such as DCN. Transfers D-xylose from UDP-D-xylose to specific serine residues of the core protein.</text>
</comment>
<dbReference type="Pfam" id="PF12529">
    <property type="entry name" value="Xylo_C"/>
    <property type="match status" value="1"/>
</dbReference>